<organism evidence="3 4">
    <name type="scientific">Dactylosporangium maewongense</name>
    <dbReference type="NCBI Taxonomy" id="634393"/>
    <lineage>
        <taxon>Bacteria</taxon>
        <taxon>Bacillati</taxon>
        <taxon>Actinomycetota</taxon>
        <taxon>Actinomycetes</taxon>
        <taxon>Micromonosporales</taxon>
        <taxon>Micromonosporaceae</taxon>
        <taxon>Dactylosporangium</taxon>
    </lineage>
</organism>
<keyword evidence="4" id="KW-1185">Reference proteome</keyword>
<dbReference type="InterPro" id="IPR003781">
    <property type="entry name" value="CoA-bd"/>
</dbReference>
<dbReference type="GO" id="GO:0016874">
    <property type="term" value="F:ligase activity"/>
    <property type="evidence" value="ECO:0007669"/>
    <property type="project" value="UniProtKB-KW"/>
</dbReference>
<dbReference type="InterPro" id="IPR036291">
    <property type="entry name" value="NAD(P)-bd_dom_sf"/>
</dbReference>
<evidence type="ECO:0000256" key="1">
    <source>
        <dbReference type="SAM" id="MobiDB-lite"/>
    </source>
</evidence>
<dbReference type="SUPFAM" id="SSF51735">
    <property type="entry name" value="NAD(P)-binding Rossmann-fold domains"/>
    <property type="match status" value="1"/>
</dbReference>
<proteinExistence type="predicted"/>
<gene>
    <name evidence="3" type="ORF">GCM10009827_025890</name>
</gene>
<dbReference type="Gene3D" id="3.40.50.720">
    <property type="entry name" value="NAD(P)-binding Rossmann-like Domain"/>
    <property type="match status" value="1"/>
</dbReference>
<dbReference type="InterPro" id="IPR032875">
    <property type="entry name" value="Succ_CoA_lig_flav_dom"/>
</dbReference>
<dbReference type="Proteomes" id="UP001501470">
    <property type="component" value="Unassembled WGS sequence"/>
</dbReference>
<evidence type="ECO:0000313" key="4">
    <source>
        <dbReference type="Proteomes" id="UP001501470"/>
    </source>
</evidence>
<feature type="domain" description="CoA-binding" evidence="2">
    <location>
        <begin position="19"/>
        <end position="113"/>
    </location>
</feature>
<dbReference type="Gene3D" id="3.30.470.20">
    <property type="entry name" value="ATP-grasp fold, B domain"/>
    <property type="match status" value="1"/>
</dbReference>
<dbReference type="Pfam" id="PF13380">
    <property type="entry name" value="CoA_binding_2"/>
    <property type="match status" value="1"/>
</dbReference>
<protein>
    <submittedName>
        <fullName evidence="3">Acetate--CoA ligase family protein</fullName>
    </submittedName>
</protein>
<evidence type="ECO:0000313" key="3">
    <source>
        <dbReference type="EMBL" id="GAA1510526.1"/>
    </source>
</evidence>
<dbReference type="RefSeq" id="WP_344502068.1">
    <property type="nucleotide sequence ID" value="NZ_BAAAQD010000004.1"/>
</dbReference>
<dbReference type="PANTHER" id="PTHR42793">
    <property type="entry name" value="COA BINDING DOMAIN CONTAINING PROTEIN"/>
    <property type="match status" value="1"/>
</dbReference>
<dbReference type="InterPro" id="IPR016102">
    <property type="entry name" value="Succinyl-CoA_synth-like"/>
</dbReference>
<dbReference type="InterPro" id="IPR013815">
    <property type="entry name" value="ATP_grasp_subdomain_1"/>
</dbReference>
<reference evidence="3 4" key="1">
    <citation type="journal article" date="2019" name="Int. J. Syst. Evol. Microbiol.">
        <title>The Global Catalogue of Microorganisms (GCM) 10K type strain sequencing project: providing services to taxonomists for standard genome sequencing and annotation.</title>
        <authorList>
            <consortium name="The Broad Institute Genomics Platform"/>
            <consortium name="The Broad Institute Genome Sequencing Center for Infectious Disease"/>
            <person name="Wu L."/>
            <person name="Ma J."/>
        </authorList>
    </citation>
    <scope>NUCLEOTIDE SEQUENCE [LARGE SCALE GENOMIC DNA]</scope>
    <source>
        <strain evidence="3 4">JCM 15933</strain>
    </source>
</reference>
<name>A0ABN2A5T6_9ACTN</name>
<dbReference type="SMART" id="SM00881">
    <property type="entry name" value="CoA_binding"/>
    <property type="match status" value="1"/>
</dbReference>
<dbReference type="EMBL" id="BAAAQD010000004">
    <property type="protein sequence ID" value="GAA1510526.1"/>
    <property type="molecule type" value="Genomic_DNA"/>
</dbReference>
<dbReference type="SUPFAM" id="SSF56059">
    <property type="entry name" value="Glutathione synthetase ATP-binding domain-like"/>
    <property type="match status" value="1"/>
</dbReference>
<feature type="region of interest" description="Disordered" evidence="1">
    <location>
        <begin position="465"/>
        <end position="488"/>
    </location>
</feature>
<dbReference type="Pfam" id="PF13549">
    <property type="entry name" value="ATP-grasp_5"/>
    <property type="match status" value="1"/>
</dbReference>
<dbReference type="Pfam" id="PF13607">
    <property type="entry name" value="Succ_CoA_lig"/>
    <property type="match status" value="1"/>
</dbReference>
<evidence type="ECO:0000259" key="2">
    <source>
        <dbReference type="SMART" id="SM00881"/>
    </source>
</evidence>
<dbReference type="SUPFAM" id="SSF52210">
    <property type="entry name" value="Succinyl-CoA synthetase domains"/>
    <property type="match status" value="2"/>
</dbReference>
<feature type="compositionally biased region" description="Pro residues" evidence="1">
    <location>
        <begin position="471"/>
        <end position="483"/>
    </location>
</feature>
<dbReference type="PANTHER" id="PTHR42793:SF4">
    <property type="entry name" value="BLL6376 PROTEIN"/>
    <property type="match status" value="1"/>
</dbReference>
<comment type="caution">
    <text evidence="3">The sequence shown here is derived from an EMBL/GenBank/DDBJ whole genome shotgun (WGS) entry which is preliminary data.</text>
</comment>
<sequence length="699" mass="71735">MTADTVATASRPALDLAGLLAPRSIAVVGASPGVDRHPGRAIANLLRTGYPGRIVPVNPKYREVLGLPCVPSIADAGPVDTAYVLVGADRVLDVTRQCAAAGVAHVVVCTSGFAEEGAAGRAAQAELSRIARSTGTRIVGPNCIGVLSPVDGVIATPTLNIAQHLLPGSVTVVSQSGGMGVNVVNLATARGLGTRALISVGNECDVDVADLVTALAGDPHTSVIALFLEQVRRADAFVAAVRAARDAGKHLVALKVGASDAAARSSLGHTGAMTGSHDVFRTVMAEEDVHVVDSLEALVDVADLLSRGVLPRGDRLLVVSPSGGECSYAADRAEAAGLSVPPLDAERADRLRRLMRFGTPGNPLDLTGAVIGDPALLRRMLDEATAGDAFDAVLVALPTWSAHDAERLLPVILDAAAATRVPTVVSSWSAGAMTATVERLLQTSRVPTFTDTDAALRALGVVARPRRPRRPAPQPVGTAPPPAWAGSAPTEDAAKRFLAGHGVAVAREVLVAPGGDVLGAAAGLRRPLVAKQLCVGIEHKSDLGLVAVGLRTDDEVRAAVESFAAAVDTHRLQPHGILLAEQATGAEVIVGGVRDPDFGPMVLVGAGGVLTEVFSDRVLARCPETADEAQAMLRGLRIWPVLDGYRGARHDVAALAELISRVSHLLAGGDWIAALDLNPVIVGGAGNAAVDAAVHVREV</sequence>
<dbReference type="Gene3D" id="3.40.50.261">
    <property type="entry name" value="Succinyl-CoA synthetase domains"/>
    <property type="match status" value="2"/>
</dbReference>
<dbReference type="Gene3D" id="3.30.1490.20">
    <property type="entry name" value="ATP-grasp fold, A domain"/>
    <property type="match status" value="1"/>
</dbReference>
<accession>A0ABN2A5T6</accession>
<keyword evidence="3" id="KW-0436">Ligase</keyword>